<dbReference type="SUPFAM" id="SSF49363">
    <property type="entry name" value="Purple acid phosphatase, N-terminal domain"/>
    <property type="match status" value="1"/>
</dbReference>
<accession>A0A2D0NCF9</accession>
<evidence type="ECO:0000259" key="3">
    <source>
        <dbReference type="Pfam" id="PF16656"/>
    </source>
</evidence>
<keyword evidence="1" id="KW-0732">Signal</keyword>
<dbReference type="OrthoDB" id="9809781at2"/>
<dbReference type="PANTHER" id="PTHR45867">
    <property type="entry name" value="PURPLE ACID PHOSPHATASE"/>
    <property type="match status" value="1"/>
</dbReference>
<dbReference type="Gene3D" id="2.60.40.380">
    <property type="entry name" value="Purple acid phosphatase-like, N-terminal"/>
    <property type="match status" value="1"/>
</dbReference>
<organism evidence="4 5">
    <name type="scientific">Flavilitoribacter nigricans (strain ATCC 23147 / DSM 23189 / NBRC 102662 / NCIMB 1420 / SS-2)</name>
    <name type="common">Lewinella nigricans</name>
    <dbReference type="NCBI Taxonomy" id="1122177"/>
    <lineage>
        <taxon>Bacteria</taxon>
        <taxon>Pseudomonadati</taxon>
        <taxon>Bacteroidota</taxon>
        <taxon>Saprospiria</taxon>
        <taxon>Saprospirales</taxon>
        <taxon>Lewinellaceae</taxon>
        <taxon>Flavilitoribacter</taxon>
    </lineage>
</organism>
<name>A0A2D0NCF9_FLAN2</name>
<dbReference type="InterPro" id="IPR015914">
    <property type="entry name" value="PAPs_N"/>
</dbReference>
<evidence type="ECO:0000313" key="5">
    <source>
        <dbReference type="Proteomes" id="UP000223913"/>
    </source>
</evidence>
<keyword evidence="5" id="KW-1185">Reference proteome</keyword>
<dbReference type="GO" id="GO:0046872">
    <property type="term" value="F:metal ion binding"/>
    <property type="evidence" value="ECO:0007669"/>
    <property type="project" value="InterPro"/>
</dbReference>
<dbReference type="AlphaFoldDB" id="A0A2D0NCF9"/>
<dbReference type="PANTHER" id="PTHR45867:SF3">
    <property type="entry name" value="ACID PHOSPHATASE TYPE 7"/>
    <property type="match status" value="1"/>
</dbReference>
<dbReference type="Pfam" id="PF00149">
    <property type="entry name" value="Metallophos"/>
    <property type="match status" value="1"/>
</dbReference>
<dbReference type="Gene3D" id="3.60.21.10">
    <property type="match status" value="1"/>
</dbReference>
<gene>
    <name evidence="4" type="ORF">CRP01_15770</name>
</gene>
<dbReference type="InterPro" id="IPR008963">
    <property type="entry name" value="Purple_acid_Pase-like_N"/>
</dbReference>
<proteinExistence type="predicted"/>
<evidence type="ECO:0000313" key="4">
    <source>
        <dbReference type="EMBL" id="PHN05453.1"/>
    </source>
</evidence>
<evidence type="ECO:0000259" key="2">
    <source>
        <dbReference type="Pfam" id="PF00149"/>
    </source>
</evidence>
<sequence>MKSSFTLSFLLVCFGITLSAQDRDYYPPSVVPDRIILNLTENPTESMAVTWRNAVFVKRGFVQVAEADPSPDLLDSVRVFPATKTTYTTDLNAANFYSAVMDSLRPDTKYAYRVGDSTHWSEWAHFDTADTTAAPMSFIYFGDAQNSVKSLWSRTIRGAYSQLPKADFLLHAGDLINSRNRDQEWGEWFYAGGWIYGTMPSVATPGNHEYYNNSEGMYTLTEHWKPSFTLPENGPEGYEETVYYIDYQDVRIISLNSPMFDESPEHTAAQAEWLKRVLEENDQKWTVVTMHHPIYSTAAGRNNEILKKELQPIFEDYKVDLVLQGHDHTYGRGTNLPIGKTEKNSLDGPIYVVSVSGPKMYTLGLDDWMQRGASNTQLYQLIKVDGDLLRFEAYTVDDQLYDAFELRKKKNGNNLFFDLAPAGMAERIELPPRYQQRLTEEEIQAYQNRFKAYKQRNEKRQGKKKK</sequence>
<feature type="domain" description="Purple acid phosphatase N-terminal" evidence="3">
    <location>
        <begin position="32"/>
        <end position="128"/>
    </location>
</feature>
<feature type="domain" description="Calcineurin-like phosphoesterase" evidence="2">
    <location>
        <begin position="162"/>
        <end position="330"/>
    </location>
</feature>
<dbReference type="GO" id="GO:0003993">
    <property type="term" value="F:acid phosphatase activity"/>
    <property type="evidence" value="ECO:0007669"/>
    <property type="project" value="InterPro"/>
</dbReference>
<dbReference type="Proteomes" id="UP000223913">
    <property type="component" value="Unassembled WGS sequence"/>
</dbReference>
<protein>
    <submittedName>
        <fullName evidence="4">Metallophosphoesterase</fullName>
    </submittedName>
</protein>
<dbReference type="Pfam" id="PF16656">
    <property type="entry name" value="Pur_ac_phosph_N"/>
    <property type="match status" value="1"/>
</dbReference>
<dbReference type="InterPro" id="IPR004843">
    <property type="entry name" value="Calcineurin-like_PHP"/>
</dbReference>
<reference evidence="4 5" key="1">
    <citation type="submission" date="2017-10" db="EMBL/GenBank/DDBJ databases">
        <title>The draft genome sequence of Lewinella nigricans NBRC 102662.</title>
        <authorList>
            <person name="Wang K."/>
        </authorList>
    </citation>
    <scope>NUCLEOTIDE SEQUENCE [LARGE SCALE GENOMIC DNA]</scope>
    <source>
        <strain evidence="4 5">NBRC 102662</strain>
    </source>
</reference>
<dbReference type="SUPFAM" id="SSF56300">
    <property type="entry name" value="Metallo-dependent phosphatases"/>
    <property type="match status" value="1"/>
</dbReference>
<dbReference type="EMBL" id="PDUD01000021">
    <property type="protein sequence ID" value="PHN05453.1"/>
    <property type="molecule type" value="Genomic_DNA"/>
</dbReference>
<comment type="caution">
    <text evidence="4">The sequence shown here is derived from an EMBL/GenBank/DDBJ whole genome shotgun (WGS) entry which is preliminary data.</text>
</comment>
<evidence type="ECO:0000256" key="1">
    <source>
        <dbReference type="ARBA" id="ARBA00022729"/>
    </source>
</evidence>
<dbReference type="RefSeq" id="WP_099151030.1">
    <property type="nucleotide sequence ID" value="NZ_PDUD01000021.1"/>
</dbReference>
<dbReference type="InterPro" id="IPR029052">
    <property type="entry name" value="Metallo-depent_PP-like"/>
</dbReference>